<feature type="region of interest" description="Disordered" evidence="1">
    <location>
        <begin position="295"/>
        <end position="361"/>
    </location>
</feature>
<evidence type="ECO:0000256" key="1">
    <source>
        <dbReference type="SAM" id="MobiDB-lite"/>
    </source>
</evidence>
<evidence type="ECO:0000313" key="4">
    <source>
        <dbReference type="Proteomes" id="UP001301769"/>
    </source>
</evidence>
<proteinExistence type="predicted"/>
<reference evidence="3" key="2">
    <citation type="submission" date="2023-05" db="EMBL/GenBank/DDBJ databases">
        <authorList>
            <consortium name="Lawrence Berkeley National Laboratory"/>
            <person name="Steindorff A."/>
            <person name="Hensen N."/>
            <person name="Bonometti L."/>
            <person name="Westerberg I."/>
            <person name="Brannstrom I.O."/>
            <person name="Guillou S."/>
            <person name="Cros-Aarteil S."/>
            <person name="Calhoun S."/>
            <person name="Haridas S."/>
            <person name="Kuo A."/>
            <person name="Mondo S."/>
            <person name="Pangilinan J."/>
            <person name="Riley R."/>
            <person name="Labutti K."/>
            <person name="Andreopoulos B."/>
            <person name="Lipzen A."/>
            <person name="Chen C."/>
            <person name="Yanf M."/>
            <person name="Daum C."/>
            <person name="Ng V."/>
            <person name="Clum A."/>
            <person name="Ohm R."/>
            <person name="Martin F."/>
            <person name="Silar P."/>
            <person name="Natvig D."/>
            <person name="Lalanne C."/>
            <person name="Gautier V."/>
            <person name="Ament-Velasquez S.L."/>
            <person name="Kruys A."/>
            <person name="Hutchinson M.I."/>
            <person name="Powell A.J."/>
            <person name="Barry K."/>
            <person name="Miller A.N."/>
            <person name="Grigoriev I.V."/>
            <person name="Debuchy R."/>
            <person name="Gladieux P."/>
            <person name="Thoren M.H."/>
            <person name="Johannesson H."/>
        </authorList>
    </citation>
    <scope>NUCLEOTIDE SEQUENCE</scope>
    <source>
        <strain evidence="3">PSN293</strain>
    </source>
</reference>
<dbReference type="EMBL" id="MU858082">
    <property type="protein sequence ID" value="KAK4215287.1"/>
    <property type="molecule type" value="Genomic_DNA"/>
</dbReference>
<gene>
    <name evidence="3" type="ORF">QBC37DRAFT_340572</name>
</gene>
<dbReference type="Proteomes" id="UP001301769">
    <property type="component" value="Unassembled WGS sequence"/>
</dbReference>
<reference evidence="3" key="1">
    <citation type="journal article" date="2023" name="Mol. Phylogenet. Evol.">
        <title>Genome-scale phylogeny and comparative genomics of the fungal order Sordariales.</title>
        <authorList>
            <person name="Hensen N."/>
            <person name="Bonometti L."/>
            <person name="Westerberg I."/>
            <person name="Brannstrom I.O."/>
            <person name="Guillou S."/>
            <person name="Cros-Aarteil S."/>
            <person name="Calhoun S."/>
            <person name="Haridas S."/>
            <person name="Kuo A."/>
            <person name="Mondo S."/>
            <person name="Pangilinan J."/>
            <person name="Riley R."/>
            <person name="LaButti K."/>
            <person name="Andreopoulos B."/>
            <person name="Lipzen A."/>
            <person name="Chen C."/>
            <person name="Yan M."/>
            <person name="Daum C."/>
            <person name="Ng V."/>
            <person name="Clum A."/>
            <person name="Steindorff A."/>
            <person name="Ohm R.A."/>
            <person name="Martin F."/>
            <person name="Silar P."/>
            <person name="Natvig D.O."/>
            <person name="Lalanne C."/>
            <person name="Gautier V."/>
            <person name="Ament-Velasquez S.L."/>
            <person name="Kruys A."/>
            <person name="Hutchinson M.I."/>
            <person name="Powell A.J."/>
            <person name="Barry K."/>
            <person name="Miller A.N."/>
            <person name="Grigoriev I.V."/>
            <person name="Debuchy R."/>
            <person name="Gladieux P."/>
            <person name="Hiltunen Thoren M."/>
            <person name="Johannesson H."/>
        </authorList>
    </citation>
    <scope>NUCLEOTIDE SEQUENCE</scope>
    <source>
        <strain evidence="3">PSN293</strain>
    </source>
</reference>
<feature type="compositionally biased region" description="Low complexity" evidence="1">
    <location>
        <begin position="941"/>
        <end position="957"/>
    </location>
</feature>
<dbReference type="InterPro" id="IPR057227">
    <property type="entry name" value="DUF7905"/>
</dbReference>
<keyword evidence="4" id="KW-1185">Reference proteome</keyword>
<evidence type="ECO:0000313" key="3">
    <source>
        <dbReference type="EMBL" id="KAK4215287.1"/>
    </source>
</evidence>
<accession>A0AAN7B9S8</accession>
<dbReference type="Pfam" id="PF25482">
    <property type="entry name" value="DUF7905"/>
    <property type="match status" value="1"/>
</dbReference>
<protein>
    <recommendedName>
        <fullName evidence="2">DUF7905 domain-containing protein</fullName>
    </recommendedName>
</protein>
<feature type="compositionally biased region" description="Polar residues" evidence="1">
    <location>
        <begin position="919"/>
        <end position="930"/>
    </location>
</feature>
<feature type="domain" description="DUF7905" evidence="2">
    <location>
        <begin position="554"/>
        <end position="855"/>
    </location>
</feature>
<feature type="region of interest" description="Disordered" evidence="1">
    <location>
        <begin position="438"/>
        <end position="471"/>
    </location>
</feature>
<feature type="region of interest" description="Disordered" evidence="1">
    <location>
        <begin position="914"/>
        <end position="974"/>
    </location>
</feature>
<feature type="compositionally biased region" description="Basic and acidic residues" evidence="1">
    <location>
        <begin position="958"/>
        <end position="974"/>
    </location>
</feature>
<evidence type="ECO:0000259" key="2">
    <source>
        <dbReference type="Pfam" id="PF25482"/>
    </source>
</evidence>
<organism evidence="3 4">
    <name type="scientific">Rhypophila decipiens</name>
    <dbReference type="NCBI Taxonomy" id="261697"/>
    <lineage>
        <taxon>Eukaryota</taxon>
        <taxon>Fungi</taxon>
        <taxon>Dikarya</taxon>
        <taxon>Ascomycota</taxon>
        <taxon>Pezizomycotina</taxon>
        <taxon>Sordariomycetes</taxon>
        <taxon>Sordariomycetidae</taxon>
        <taxon>Sordariales</taxon>
        <taxon>Naviculisporaceae</taxon>
        <taxon>Rhypophila</taxon>
    </lineage>
</organism>
<name>A0AAN7B9S8_9PEZI</name>
<comment type="caution">
    <text evidence="3">The sequence shown here is derived from an EMBL/GenBank/DDBJ whole genome shotgun (WGS) entry which is preliminary data.</text>
</comment>
<sequence>MSEFYLTTMWRYHPAAAKRIIDEMNVNCPGAQIMYVKEFHWFKVNCPLEDQRKITELFAYITADVEDDAFNHNPANLLDADGRIKQTFENELIAYENDSFDPDWVLNALEDYTFPAKLASFPFKDVWARLEDESLTVQRIVSRQEFGQLQTENDVAMEYDSPGKLVYIASHAADNIRQVKEKLQVILEYRKLPKIRTEHLLYSDGYVEAGGEARDEFLADIRYLANIHPKLPVSTLLDPACTNLDGGYRKLYQQGASVRLCKYDEARGRHFSMYGPEVKGRGGMKYPLGNRPPIFVPNETRHGRHTKRALSITEIPSGQEDKDRRVSQWIKDVPTQSAASGPEEENSADEYYTATPTAYPESSAGRILDDIRSVVKSSDSREGKKEQIMTLVEELVNKSDKDPSARAASPSIAVNFDETLEDAIQSDRPLPLQILGATNMPRKSFPEAPTEARSPNSENPKPRQSPPQTISWSMAPLVPERVYVSASPGPSTRGNDENKKTGFKRYNSAGAFNTMDQNGKSHRPNFNAQSVKTTITKNLEGFSTELSDAMGRLLSLSPYQRGRVSVRADFGRIILAGMDQSALAFNNPRTPSNGWKKQHLVSHLNRQVSVRERIHFTKILSTFGSDLEYMINTPDLSGKRIWQPTPARGWVVYSFRAIYVHDTMETNVLINCIFGDEGKTYTYDIAPFNSTNDGVTPLYVHGLLHNWDLRITMTSFDSRALESGLGSDVRKFLDTVQVLKIGVDGMELRYFLHEKTPLKVQETRVLTKWRYSHSTMKSELEITEVESLSTTPVSQGTMREYLAQTPTKKEQRFRQAKGCAARWYEASVVSTTMERLFGENETLGLGEKTSWDTQTLRKYEGEDMFAAIYAPALQMLRQMDQVGGNDTNNMPQGPEYEVRKPNEVEAVPGYTRDTRALTVASNTSAASTQAGWGRLGERRPSTSAGQSTASTQPQQQGQRREKSNQTGEETQRRLWAERMERVKRDEKVYW</sequence>
<dbReference type="AlphaFoldDB" id="A0AAN7B9S8"/>